<dbReference type="PANTHER" id="PTHR43394:SF1">
    <property type="entry name" value="ATP-BINDING CASSETTE SUB-FAMILY B MEMBER 10, MITOCHONDRIAL"/>
    <property type="match status" value="1"/>
</dbReference>
<feature type="transmembrane region" description="Helical" evidence="19">
    <location>
        <begin position="906"/>
        <end position="932"/>
    </location>
</feature>
<accession>A0AAF0YBL8</accession>
<dbReference type="Pfam" id="PF01040">
    <property type="entry name" value="UbiA"/>
    <property type="match status" value="1"/>
</dbReference>
<evidence type="ECO:0000259" key="21">
    <source>
        <dbReference type="PROSITE" id="PS50929"/>
    </source>
</evidence>
<evidence type="ECO:0000259" key="20">
    <source>
        <dbReference type="PROSITE" id="PS50893"/>
    </source>
</evidence>
<evidence type="ECO:0000256" key="12">
    <source>
        <dbReference type="ARBA" id="ARBA00022946"/>
    </source>
</evidence>
<evidence type="ECO:0000256" key="18">
    <source>
        <dbReference type="SAM" id="MobiDB-lite"/>
    </source>
</evidence>
<dbReference type="GO" id="GO:0090374">
    <property type="term" value="P:oligopeptide export from mitochondrion"/>
    <property type="evidence" value="ECO:0007669"/>
    <property type="project" value="TreeGrafter"/>
</dbReference>
<keyword evidence="12" id="KW-0809">Transit peptide</keyword>
<name>A0AAF0YBL8_9TREE</name>
<dbReference type="InterPro" id="IPR039421">
    <property type="entry name" value="Type_1_exporter"/>
</dbReference>
<feature type="transmembrane region" description="Helical" evidence="19">
    <location>
        <begin position="1008"/>
        <end position="1027"/>
    </location>
</feature>
<dbReference type="SUPFAM" id="SSF52540">
    <property type="entry name" value="P-loop containing nucleoside triphosphate hydrolases"/>
    <property type="match status" value="2"/>
</dbReference>
<dbReference type="GO" id="GO:0005743">
    <property type="term" value="C:mitochondrial inner membrane"/>
    <property type="evidence" value="ECO:0007669"/>
    <property type="project" value="TreeGrafter"/>
</dbReference>
<dbReference type="FunFam" id="3.40.50.300:FF:000326">
    <property type="entry name" value="P-loop containing nucleoside triphosphate hydrolase"/>
    <property type="match status" value="1"/>
</dbReference>
<dbReference type="PANTHER" id="PTHR43394">
    <property type="entry name" value="ATP-DEPENDENT PERMEASE MDL1, MITOCHONDRIAL"/>
    <property type="match status" value="1"/>
</dbReference>
<dbReference type="InterPro" id="IPR027417">
    <property type="entry name" value="P-loop_NTPase"/>
</dbReference>
<dbReference type="GO" id="GO:0005694">
    <property type="term" value="C:chromosome"/>
    <property type="evidence" value="ECO:0007669"/>
    <property type="project" value="UniProtKB-ARBA"/>
</dbReference>
<dbReference type="InterPro" id="IPR041679">
    <property type="entry name" value="DNA2/NAM7-like_C"/>
</dbReference>
<feature type="transmembrane region" description="Helical" evidence="19">
    <location>
        <begin position="184"/>
        <end position="202"/>
    </location>
</feature>
<keyword evidence="6" id="KW-0808">Transferase</keyword>
<feature type="transmembrane region" description="Helical" evidence="19">
    <location>
        <begin position="1115"/>
        <end position="1132"/>
    </location>
</feature>
<evidence type="ECO:0000256" key="3">
    <source>
        <dbReference type="ARBA" id="ARBA00007913"/>
    </source>
</evidence>
<keyword evidence="13 19" id="KW-1133">Transmembrane helix</keyword>
<keyword evidence="8" id="KW-0547">Nucleotide-binding</keyword>
<dbReference type="InterPro" id="IPR036640">
    <property type="entry name" value="ABC1_TM_sf"/>
</dbReference>
<dbReference type="CDD" id="cd18808">
    <property type="entry name" value="SF1_C_Upf1"/>
    <property type="match status" value="1"/>
</dbReference>
<dbReference type="EMBL" id="CP086716">
    <property type="protein sequence ID" value="WOO80663.1"/>
    <property type="molecule type" value="Genomic_DNA"/>
</dbReference>
<evidence type="ECO:0000313" key="23">
    <source>
        <dbReference type="Proteomes" id="UP000827549"/>
    </source>
</evidence>
<dbReference type="GO" id="GO:0016887">
    <property type="term" value="F:ATP hydrolysis activity"/>
    <property type="evidence" value="ECO:0007669"/>
    <property type="project" value="InterPro"/>
</dbReference>
<evidence type="ECO:0000256" key="14">
    <source>
        <dbReference type="ARBA" id="ARBA00023128"/>
    </source>
</evidence>
<dbReference type="InterPro" id="IPR011527">
    <property type="entry name" value="ABC1_TM_dom"/>
</dbReference>
<evidence type="ECO:0000256" key="13">
    <source>
        <dbReference type="ARBA" id="ARBA00022989"/>
    </source>
</evidence>
<keyword evidence="9" id="KW-0378">Hydrolase</keyword>
<dbReference type="Pfam" id="PF00005">
    <property type="entry name" value="ABC_tran"/>
    <property type="match status" value="1"/>
</dbReference>
<dbReference type="CDD" id="cd18573">
    <property type="entry name" value="ABC_6TM_ABCB10_like"/>
    <property type="match status" value="1"/>
</dbReference>
<dbReference type="InterPro" id="IPR000537">
    <property type="entry name" value="UbiA_prenyltransferase"/>
</dbReference>
<feature type="compositionally biased region" description="Low complexity" evidence="18">
    <location>
        <begin position="96"/>
        <end position="118"/>
    </location>
</feature>
<dbReference type="GeneID" id="87807426"/>
<evidence type="ECO:0000256" key="16">
    <source>
        <dbReference type="ARBA" id="ARBA00023136"/>
    </source>
</evidence>
<dbReference type="RefSeq" id="XP_062626695.1">
    <property type="nucleotide sequence ID" value="XM_062770711.1"/>
</dbReference>
<dbReference type="InterPro" id="IPR041677">
    <property type="entry name" value="DNA2/NAM7_AAA_11"/>
</dbReference>
<keyword evidence="15" id="KW-0350">Heme biosynthesis</keyword>
<evidence type="ECO:0000256" key="5">
    <source>
        <dbReference type="ARBA" id="ARBA00022448"/>
    </source>
</evidence>
<evidence type="ECO:0000256" key="2">
    <source>
        <dbReference type="ARBA" id="ARBA00005985"/>
    </source>
</evidence>
<dbReference type="Gene3D" id="1.20.1560.10">
    <property type="entry name" value="ABC transporter type 1, transmembrane domain"/>
    <property type="match status" value="1"/>
</dbReference>
<keyword evidence="16 19" id="KW-0472">Membrane</keyword>
<evidence type="ECO:0000256" key="1">
    <source>
        <dbReference type="ARBA" id="ARBA00004225"/>
    </source>
</evidence>
<evidence type="ECO:0000313" key="22">
    <source>
        <dbReference type="EMBL" id="WOO80663.1"/>
    </source>
</evidence>
<proteinExistence type="inferred from homology"/>
<dbReference type="Pfam" id="PF13086">
    <property type="entry name" value="AAA_11"/>
    <property type="match status" value="1"/>
</dbReference>
<comment type="subcellular location">
    <subcellularLocation>
        <location evidence="1">Mitochondrion membrane</location>
        <topology evidence="1">Multi-pass membrane protein</topology>
    </subcellularLocation>
</comment>
<dbReference type="PROSITE" id="PS50893">
    <property type="entry name" value="ABC_TRANSPORTER_2"/>
    <property type="match status" value="1"/>
</dbReference>
<feature type="transmembrane region" description="Helical" evidence="19">
    <location>
        <begin position="142"/>
        <end position="164"/>
    </location>
</feature>
<dbReference type="InterPro" id="IPR044878">
    <property type="entry name" value="UbiA_sf"/>
</dbReference>
<dbReference type="FunFam" id="1.10.357.140:FF:000004">
    <property type="entry name" value="Protoheme IX farnesyltransferase, mitochondrial"/>
    <property type="match status" value="1"/>
</dbReference>
<dbReference type="InterPro" id="IPR006369">
    <property type="entry name" value="Protohaem_IX_farnesylTrfase"/>
</dbReference>
<dbReference type="GO" id="GO:0008495">
    <property type="term" value="F:protoheme IX farnesyltransferase activity"/>
    <property type="evidence" value="ECO:0007669"/>
    <property type="project" value="InterPro"/>
</dbReference>
<dbReference type="Gene3D" id="1.10.357.140">
    <property type="entry name" value="UbiA prenyltransferase"/>
    <property type="match status" value="1"/>
</dbReference>
<evidence type="ECO:0000256" key="4">
    <source>
        <dbReference type="ARBA" id="ARBA00016335"/>
    </source>
</evidence>
<dbReference type="Pfam" id="PF00664">
    <property type="entry name" value="ABC_membrane"/>
    <property type="match status" value="1"/>
</dbReference>
<keyword evidence="7 19" id="KW-0812">Transmembrane</keyword>
<dbReference type="GO" id="GO:0005524">
    <property type="term" value="F:ATP binding"/>
    <property type="evidence" value="ECO:0007669"/>
    <property type="project" value="UniProtKB-KW"/>
</dbReference>
<dbReference type="CDD" id="cd13957">
    <property type="entry name" value="PT_UbiA_Cox10"/>
    <property type="match status" value="1"/>
</dbReference>
<dbReference type="GO" id="GO:0006784">
    <property type="term" value="P:heme A biosynthetic process"/>
    <property type="evidence" value="ECO:0007669"/>
    <property type="project" value="UniProtKB-ARBA"/>
</dbReference>
<keyword evidence="10" id="KW-0347">Helicase</keyword>
<dbReference type="SMART" id="SM00382">
    <property type="entry name" value="AAA"/>
    <property type="match status" value="2"/>
</dbReference>
<evidence type="ECO:0000256" key="8">
    <source>
        <dbReference type="ARBA" id="ARBA00022741"/>
    </source>
</evidence>
<feature type="region of interest" description="Disordered" evidence="18">
    <location>
        <begin position="708"/>
        <end position="729"/>
    </location>
</feature>
<evidence type="ECO:0000256" key="7">
    <source>
        <dbReference type="ARBA" id="ARBA00022692"/>
    </source>
</evidence>
<feature type="domain" description="ABC transporter" evidence="20">
    <location>
        <begin position="465"/>
        <end position="700"/>
    </location>
</feature>
<evidence type="ECO:0000256" key="11">
    <source>
        <dbReference type="ARBA" id="ARBA00022840"/>
    </source>
</evidence>
<feature type="transmembrane region" description="Helical" evidence="19">
    <location>
        <begin position="938"/>
        <end position="954"/>
    </location>
</feature>
<dbReference type="FunFam" id="3.40.50.300:FF:000604">
    <property type="entry name" value="ABC transporter B family member 28"/>
    <property type="match status" value="1"/>
</dbReference>
<feature type="transmembrane region" description="Helical" evidence="19">
    <location>
        <begin position="966"/>
        <end position="988"/>
    </location>
</feature>
<feature type="domain" description="ABC transmembrane type-1" evidence="21">
    <location>
        <begin position="145"/>
        <end position="431"/>
    </location>
</feature>
<evidence type="ECO:0000256" key="17">
    <source>
        <dbReference type="ARBA" id="ARBA00030253"/>
    </source>
</evidence>
<dbReference type="InterPro" id="IPR003593">
    <property type="entry name" value="AAA+_ATPase"/>
</dbReference>
<dbReference type="InterPro" id="IPR017871">
    <property type="entry name" value="ABC_transporter-like_CS"/>
</dbReference>
<evidence type="ECO:0000256" key="15">
    <source>
        <dbReference type="ARBA" id="ARBA00023133"/>
    </source>
</evidence>
<dbReference type="GO" id="GO:0015421">
    <property type="term" value="F:ABC-type oligopeptide transporter activity"/>
    <property type="evidence" value="ECO:0007669"/>
    <property type="project" value="TreeGrafter"/>
</dbReference>
<dbReference type="Proteomes" id="UP000827549">
    <property type="component" value="Chromosome 3"/>
</dbReference>
<dbReference type="InterPro" id="IPR047187">
    <property type="entry name" value="SF1_C_Upf1"/>
</dbReference>
<dbReference type="SUPFAM" id="SSF90123">
    <property type="entry name" value="ABC transporter transmembrane region"/>
    <property type="match status" value="1"/>
</dbReference>
<dbReference type="PROSITE" id="PS50929">
    <property type="entry name" value="ABC_TM1F"/>
    <property type="match status" value="1"/>
</dbReference>
<evidence type="ECO:0000256" key="6">
    <source>
        <dbReference type="ARBA" id="ARBA00022679"/>
    </source>
</evidence>
<dbReference type="PROSITE" id="PS00211">
    <property type="entry name" value="ABC_TRANSPORTER_1"/>
    <property type="match status" value="1"/>
</dbReference>
<keyword evidence="14" id="KW-0496">Mitochondrion</keyword>
<keyword evidence="23" id="KW-1185">Reference proteome</keyword>
<evidence type="ECO:0000256" key="9">
    <source>
        <dbReference type="ARBA" id="ARBA00022801"/>
    </source>
</evidence>
<gene>
    <name evidence="22" type="primary">mdl1</name>
    <name evidence="22" type="ORF">LOC62_03G004187</name>
</gene>
<organism evidence="22 23">
    <name type="scientific">Vanrija pseudolonga</name>
    <dbReference type="NCBI Taxonomy" id="143232"/>
    <lineage>
        <taxon>Eukaryota</taxon>
        <taxon>Fungi</taxon>
        <taxon>Dikarya</taxon>
        <taxon>Basidiomycota</taxon>
        <taxon>Agaricomycotina</taxon>
        <taxon>Tremellomycetes</taxon>
        <taxon>Trichosporonales</taxon>
        <taxon>Trichosporonaceae</taxon>
        <taxon>Vanrija</taxon>
    </lineage>
</organism>
<feature type="region of interest" description="Disordered" evidence="18">
    <location>
        <begin position="85"/>
        <end position="122"/>
    </location>
</feature>
<keyword evidence="5" id="KW-0813">Transport</keyword>
<dbReference type="Pfam" id="PF13087">
    <property type="entry name" value="AAA_12"/>
    <property type="match status" value="1"/>
</dbReference>
<evidence type="ECO:0000256" key="19">
    <source>
        <dbReference type="SAM" id="Phobius"/>
    </source>
</evidence>
<evidence type="ECO:0000256" key="10">
    <source>
        <dbReference type="ARBA" id="ARBA00022806"/>
    </source>
</evidence>
<dbReference type="InterPro" id="IPR003439">
    <property type="entry name" value="ABC_transporter-like_ATP-bd"/>
</dbReference>
<dbReference type="Gene3D" id="3.40.50.300">
    <property type="entry name" value="P-loop containing nucleotide triphosphate hydrolases"/>
    <property type="match status" value="3"/>
</dbReference>
<feature type="transmembrane region" description="Helical" evidence="19">
    <location>
        <begin position="868"/>
        <end position="886"/>
    </location>
</feature>
<feature type="transmembrane region" description="Helical" evidence="19">
    <location>
        <begin position="290"/>
        <end position="307"/>
    </location>
</feature>
<comment type="similarity">
    <text evidence="2">Belongs to the UbiA prenyltransferase family.</text>
</comment>
<sequence>MAARGVALLAWQQKLGQQTARQAHIGFRYAAGLGYSSLPPVLSAGRIHAHGHGQLLRAFSSAAATRPTLSIRDAAVVRLGRRFESTEAAKPEEKATSTPTTTATPTPATTPASTSVATKPEKSADTASVGKLISLAKPQWKLLTFGVGMLVVSTGVSLSVPYIIGRIIDFFAPGSKETLLFGMPLEQAALALAAFLLFGALANSARSIALRLAGQKTVAQIRNKTYKQYLALPPSHIESTGVGDALSRLGQDSSIVGQSLSENLGEGLKAVLGTAVGVGAMYLISPKLCGVMLLLFPPISIGSYFYGRYIRQLSLKTQEALGNMSKTAEERLSAHRTVTASNMQPLERARFAQKVNTVFGLQKKETYANGIFQGANEVAGDLAMIGLLIYGGILVQRGEITVGDMTTSLIYVNWIEWSLNTLASFFTGLMRGVGASQRIISLHALDSPVPLSIGAPVTKKDAGAIELRDVAFAYPSRPDVKVLDGVNLRIDQGEQVALVGGSGSGKSSIQLLLLRFYDPTSGQVRFGSKDIRDFEPESWRGRIGYVPQDPVLFGGTIEDNIKYGHPDATRGEVIRAANIAHCDFIERLPEGYDTVITKASLSGGQRQRIAIARALVGHPSVLMMDEATSALDSESERAVNAALDTLFNDTDITVILIAHRLSSIASADRVVYLEGGRVMEDGSYPDLISRPHGRFRKMVQGQLAAIGDPAEDEGPVEPVTPPEEPSSQPAITVNTPAAVAASPFANGQRRHAHTRAAARRSYSSQPPVPEPPVAEAAKDVIKALPPAKDYSTVWQAASAPATPLADLGAGVPAAPEAPLSAYKPVPPFTARRLIGVYSKLSKRNLSVLMTLTATTGFALSPLPLSLPVLLNLTIGTFLTSAAANTINQILEAPIDAQTPRTRVRPLVARLVTPFHAAMFATVCTVAGGAILWFGCNPTTALLGIGNLILYAGVYTPMKRFSVSNTWIGAVVGAITPLMGWTATGGSLWPTAEQPLLLHWPFSDLPIDLPNPLTAWMLAILLFSWQFPHFNALSHMIRPFYAVSGYPMLSVLSPRLNALVSLRHTALLVPICAVLAPLSGSVDWSFALTSALPNAVFLKSAWEFYKRTNETTAKRVFFVSLWYLPAVLVLMLVHKNLYGWLRREMDWENSDEGRKEIRAIEESRASSPAPAAHAPMPAPAFDDIPPDFDFASLFPARPVQPIEEAFSPPDAEFDAVREEAEHRPLEDASFEVEHPAPPSPVTFDAADAVPKRRRRKKADIVAAYHPPLPLGAMPEDGMTRFDWRGRALSRQKHTAGRYWFPEAFRTRVTPPMTKVTEIEPLFDELRRYSEHFVPLLQAEQNEAEHQFEARLKEWPDDKLRREGYMLDKLVANTDFKPSYKVEGKVVTFSRAGSDATKPLPPHLFSAGQAVLWSRTDPLVDAVCEPGAKDTEAKLRGAVLSATRGHVRVVFPSLPDDFDRGTWRIDIGCSDFAYRRQREAIDRLNLDPVQQDMSQFRSGGQVAGPRAIEDEVLDENRRRSNSEQQVLVGTALRDLLLRRFQLDYAPPSMGAPAGDEVVVHDALDMKPSDVDATLSPTMHADEAAPRGVISRNKLIDSWTRRYRTPEGQDPVVVEGDPVVPLNASQTRAIAMMLSERLSLVQGPPGTGKTRVIVETIKLLKQHWQLPHPILVCAHTNVAVDNLLDGLRSHGLKPVRFGTAARVPAHLQDYTFESRMEEHPAFRALERAKEEQKLLRDKMADGAMPAPVRKAHQLRVNQLNGQIFGLKKRLQFEVLADADVVCTTCLSATSRMLDNIDFPFVFLDEASMATEPLSLVPLTKGSSQVAIIGDHKQLPPVIVSEEAQAGGLATSMFERLIHERHIPSIMLDTQYRMHPDISAFSSKTFYNGQLKDGTVGGDGQVRAGLEPPATDFLQVTPEGKRLNVTFLNHDFPESPENQSIANHHEASRVCDIVYDLLDKNPDLRGEDIGVIAPYAAQIRTITEYLHVDPNRQYGFQQVLGAERAMQVADVEVKTVDGFEGREKQVIVFSTVRSNSAGYIGFLSDWRRLNVGLTRAKRGLIILGSARTLAMARTGVYATESLPKDGARVWREFMAHLRANDMVVDEDGG</sequence>
<dbReference type="GO" id="GO:0004386">
    <property type="term" value="F:helicase activity"/>
    <property type="evidence" value="ECO:0007669"/>
    <property type="project" value="UniProtKB-KW"/>
</dbReference>
<protein>
    <recommendedName>
        <fullName evidence="4">Protoheme IX farnesyltransferase, mitochondrial</fullName>
    </recommendedName>
    <alternativeName>
        <fullName evidence="17">Heme O synthase</fullName>
    </alternativeName>
</protein>
<reference evidence="22" key="1">
    <citation type="submission" date="2023-10" db="EMBL/GenBank/DDBJ databases">
        <authorList>
            <person name="Noh H."/>
        </authorList>
    </citation>
    <scope>NUCLEOTIDE SEQUENCE</scope>
    <source>
        <strain evidence="22">DUCC4014</strain>
    </source>
</reference>
<feature type="compositionally biased region" description="Basic and acidic residues" evidence="18">
    <location>
        <begin position="85"/>
        <end position="95"/>
    </location>
</feature>
<keyword evidence="11" id="KW-0067">ATP-binding</keyword>
<comment type="similarity">
    <text evidence="3">Belongs to the DNA2/NAM7 helicase family.</text>
</comment>